<dbReference type="InterPro" id="IPR029016">
    <property type="entry name" value="GAF-like_dom_sf"/>
</dbReference>
<dbReference type="PANTHER" id="PTHR45228">
    <property type="entry name" value="CYCLIC DI-GMP PHOSPHODIESTERASE TM_0186-RELATED"/>
    <property type="match status" value="1"/>
</dbReference>
<evidence type="ECO:0000313" key="2">
    <source>
        <dbReference type="EMBL" id="HHJ64799.1"/>
    </source>
</evidence>
<reference evidence="2" key="1">
    <citation type="journal article" date="2020" name="mSystems">
        <title>Genome- and Community-Level Interaction Insights into Carbon Utilization and Element Cycling Functions of Hydrothermarchaeota in Hydrothermal Sediment.</title>
        <authorList>
            <person name="Zhou Z."/>
            <person name="Liu Y."/>
            <person name="Xu W."/>
            <person name="Pan J."/>
            <person name="Luo Z.H."/>
            <person name="Li M."/>
        </authorList>
    </citation>
    <scope>NUCLEOTIDE SEQUENCE [LARGE SCALE GENOMIC DNA]</scope>
    <source>
        <strain evidence="2">HyVt-501</strain>
    </source>
</reference>
<dbReference type="AlphaFoldDB" id="A0A7C5QAF9"/>
<dbReference type="SUPFAM" id="SSF109604">
    <property type="entry name" value="HD-domain/PDEase-like"/>
    <property type="match status" value="1"/>
</dbReference>
<protein>
    <submittedName>
        <fullName evidence="2">HD domain-containing protein</fullName>
    </submittedName>
</protein>
<dbReference type="Proteomes" id="UP000885792">
    <property type="component" value="Unassembled WGS sequence"/>
</dbReference>
<accession>A0A7C5QAF9</accession>
<gene>
    <name evidence="2" type="ORF">ENJ61_07830</name>
</gene>
<dbReference type="Pfam" id="PF13185">
    <property type="entry name" value="GAF_2"/>
    <property type="match status" value="1"/>
</dbReference>
<comment type="caution">
    <text evidence="2">The sequence shown here is derived from an EMBL/GenBank/DDBJ whole genome shotgun (WGS) entry which is preliminary data.</text>
</comment>
<name>A0A7C5QAF9_AQUAO</name>
<dbReference type="InterPro" id="IPR037522">
    <property type="entry name" value="HD_GYP_dom"/>
</dbReference>
<feature type="domain" description="HD-GYP" evidence="1">
    <location>
        <begin position="84"/>
        <end position="281"/>
    </location>
</feature>
<dbReference type="Gene3D" id="3.30.450.40">
    <property type="match status" value="1"/>
</dbReference>
<dbReference type="Pfam" id="PF13487">
    <property type="entry name" value="HD_5"/>
    <property type="match status" value="1"/>
</dbReference>
<organism evidence="2">
    <name type="scientific">Aquifex aeolicus</name>
    <dbReference type="NCBI Taxonomy" id="63363"/>
    <lineage>
        <taxon>Bacteria</taxon>
        <taxon>Pseudomonadati</taxon>
        <taxon>Aquificota</taxon>
        <taxon>Aquificia</taxon>
        <taxon>Aquificales</taxon>
        <taxon>Aquificaceae</taxon>
        <taxon>Aquifex</taxon>
    </lineage>
</organism>
<dbReference type="Gene3D" id="1.10.3210.10">
    <property type="entry name" value="Hypothetical protein af1432"/>
    <property type="match status" value="1"/>
</dbReference>
<feature type="non-terminal residue" evidence="2">
    <location>
        <position position="1"/>
    </location>
</feature>
<dbReference type="EMBL" id="DRNB01000287">
    <property type="protein sequence ID" value="HHJ64799.1"/>
    <property type="molecule type" value="Genomic_DNA"/>
</dbReference>
<dbReference type="InterPro" id="IPR003607">
    <property type="entry name" value="HD/PDEase_dom"/>
</dbReference>
<sequence>GESLIVNDAYADSRFNPEVDRETGYRTRNILAIPLFDKKGNILGVFQAVNKLRGGFSAEDLELFTLLGGYASSAIENSILQAKIREAYREAVMRLSHAAEYKDPETYNHIVRVGLYTKLMAEKLGLEREVCENVMMATPMHDIGKIGIPDAILLKKGKLDDWEWEVMKRHTLIGYEILRDSSSELLQMAALVALDHHERWDGTGYPAGKRGEEISLWGRMTSVADVFDALLSKRPYKEPWTLERTVEHMRELRGRSFDPQLIDIFLDSLDEVVKIRERYRDEEQ</sequence>
<dbReference type="CDD" id="cd00077">
    <property type="entry name" value="HDc"/>
    <property type="match status" value="1"/>
</dbReference>
<evidence type="ECO:0000259" key="1">
    <source>
        <dbReference type="PROSITE" id="PS51832"/>
    </source>
</evidence>
<dbReference type="SMART" id="SM00471">
    <property type="entry name" value="HDc"/>
    <property type="match status" value="1"/>
</dbReference>
<dbReference type="PROSITE" id="PS51832">
    <property type="entry name" value="HD_GYP"/>
    <property type="match status" value="1"/>
</dbReference>
<dbReference type="PANTHER" id="PTHR45228:SF1">
    <property type="entry name" value="CYCLIC DI-GMP PHOSPHODIESTERASE TM_0186"/>
    <property type="match status" value="1"/>
</dbReference>
<dbReference type="SUPFAM" id="SSF55781">
    <property type="entry name" value="GAF domain-like"/>
    <property type="match status" value="1"/>
</dbReference>
<dbReference type="InterPro" id="IPR052020">
    <property type="entry name" value="Cyclic_di-GMP/3'3'-cGAMP_PDE"/>
</dbReference>
<proteinExistence type="predicted"/>
<dbReference type="InterPro" id="IPR003018">
    <property type="entry name" value="GAF"/>
</dbReference>